<name>A0A7W7VUE4_KITKI</name>
<evidence type="ECO:0000313" key="3">
    <source>
        <dbReference type="Proteomes" id="UP000540506"/>
    </source>
</evidence>
<reference evidence="2 3" key="1">
    <citation type="submission" date="2020-08" db="EMBL/GenBank/DDBJ databases">
        <title>Sequencing the genomes of 1000 actinobacteria strains.</title>
        <authorList>
            <person name="Klenk H.-P."/>
        </authorList>
    </citation>
    <scope>NUCLEOTIDE SEQUENCE [LARGE SCALE GENOMIC DNA]</scope>
    <source>
        <strain evidence="2 3">DSM 41654</strain>
    </source>
</reference>
<keyword evidence="3" id="KW-1185">Reference proteome</keyword>
<feature type="compositionally biased region" description="Low complexity" evidence="1">
    <location>
        <begin position="95"/>
        <end position="104"/>
    </location>
</feature>
<feature type="compositionally biased region" description="Pro residues" evidence="1">
    <location>
        <begin position="16"/>
        <end position="25"/>
    </location>
</feature>
<accession>A0A7W7VUE4</accession>
<organism evidence="2 3">
    <name type="scientific">Kitasatospora kifunensis</name>
    <name type="common">Streptomyces kifunensis</name>
    <dbReference type="NCBI Taxonomy" id="58351"/>
    <lineage>
        <taxon>Bacteria</taxon>
        <taxon>Bacillati</taxon>
        <taxon>Actinomycetota</taxon>
        <taxon>Actinomycetes</taxon>
        <taxon>Kitasatosporales</taxon>
        <taxon>Streptomycetaceae</taxon>
        <taxon>Kitasatospora</taxon>
    </lineage>
</organism>
<evidence type="ECO:0000256" key="1">
    <source>
        <dbReference type="SAM" id="MobiDB-lite"/>
    </source>
</evidence>
<feature type="region of interest" description="Disordered" evidence="1">
    <location>
        <begin position="1"/>
        <end position="31"/>
    </location>
</feature>
<dbReference type="RefSeq" id="WP_184935295.1">
    <property type="nucleotide sequence ID" value="NZ_JACHJV010000001.1"/>
</dbReference>
<dbReference type="AlphaFoldDB" id="A0A7W7VUE4"/>
<dbReference type="Proteomes" id="UP000540506">
    <property type="component" value="Unassembled WGS sequence"/>
</dbReference>
<dbReference type="EMBL" id="JACHJV010000001">
    <property type="protein sequence ID" value="MBB4923251.1"/>
    <property type="molecule type" value="Genomic_DNA"/>
</dbReference>
<protein>
    <submittedName>
        <fullName evidence="2">Uncharacterized protein</fullName>
    </submittedName>
</protein>
<proteinExistence type="predicted"/>
<feature type="region of interest" description="Disordered" evidence="1">
    <location>
        <begin position="81"/>
        <end position="104"/>
    </location>
</feature>
<comment type="caution">
    <text evidence="2">The sequence shown here is derived from an EMBL/GenBank/DDBJ whole genome shotgun (WGS) entry which is preliminary data.</text>
</comment>
<evidence type="ECO:0000313" key="2">
    <source>
        <dbReference type="EMBL" id="MBB4923251.1"/>
    </source>
</evidence>
<gene>
    <name evidence="2" type="ORF">FHR34_002244</name>
</gene>
<sequence length="104" mass="10658">MSEPRYEAPSPSLRPGEPPSPPQNPDAPTSAAKSLLEQMQELLASVNADLADLASLGTELGPARGCARDAQSVDFRTDLESSGAFAADRSGGGEAASELGSGDW</sequence>